<keyword evidence="3" id="KW-1185">Reference proteome</keyword>
<accession>A0A545T8Z5</accession>
<dbReference type="Gene3D" id="3.90.1150.200">
    <property type="match status" value="1"/>
</dbReference>
<evidence type="ECO:0000313" key="2">
    <source>
        <dbReference type="EMBL" id="TQV73690.1"/>
    </source>
</evidence>
<proteinExistence type="predicted"/>
<dbReference type="InterPro" id="IPR014922">
    <property type="entry name" value="YdhG-like"/>
</dbReference>
<dbReference type="Pfam" id="PF08818">
    <property type="entry name" value="DUF1801"/>
    <property type="match status" value="1"/>
</dbReference>
<comment type="caution">
    <text evidence="2">The sequence shown here is derived from an EMBL/GenBank/DDBJ whole genome shotgun (WGS) entry which is preliminary data.</text>
</comment>
<dbReference type="SUPFAM" id="SSF159888">
    <property type="entry name" value="YdhG-like"/>
    <property type="match status" value="1"/>
</dbReference>
<dbReference type="OrthoDB" id="5951444at2"/>
<name>A0A545T8Z5_9GAMM</name>
<protein>
    <submittedName>
        <fullName evidence="2">DUF1801 domain-containing protein</fullName>
    </submittedName>
</protein>
<evidence type="ECO:0000259" key="1">
    <source>
        <dbReference type="Pfam" id="PF08818"/>
    </source>
</evidence>
<evidence type="ECO:0000313" key="3">
    <source>
        <dbReference type="Proteomes" id="UP000317839"/>
    </source>
</evidence>
<organism evidence="2 3">
    <name type="scientific">Aliikangiella marina</name>
    <dbReference type="NCBI Taxonomy" id="1712262"/>
    <lineage>
        <taxon>Bacteria</taxon>
        <taxon>Pseudomonadati</taxon>
        <taxon>Pseudomonadota</taxon>
        <taxon>Gammaproteobacteria</taxon>
        <taxon>Oceanospirillales</taxon>
        <taxon>Pleioneaceae</taxon>
        <taxon>Aliikangiella</taxon>
    </lineage>
</organism>
<reference evidence="2 3" key="1">
    <citation type="submission" date="2019-06" db="EMBL/GenBank/DDBJ databases">
        <title>Draft genome of Aliikangiella marina GYP-15.</title>
        <authorList>
            <person name="Wang G."/>
        </authorList>
    </citation>
    <scope>NUCLEOTIDE SEQUENCE [LARGE SCALE GENOMIC DNA]</scope>
    <source>
        <strain evidence="2 3">GYP-15</strain>
    </source>
</reference>
<feature type="domain" description="YdhG-like" evidence="1">
    <location>
        <begin position="25"/>
        <end position="129"/>
    </location>
</feature>
<gene>
    <name evidence="2" type="ORF">FLL45_12520</name>
</gene>
<dbReference type="Proteomes" id="UP000317839">
    <property type="component" value="Unassembled WGS sequence"/>
</dbReference>
<dbReference type="RefSeq" id="WP_142942398.1">
    <property type="nucleotide sequence ID" value="NZ_VIKR01000003.1"/>
</dbReference>
<dbReference type="AlphaFoldDB" id="A0A545T8Z5"/>
<dbReference type="EMBL" id="VIKR01000003">
    <property type="protein sequence ID" value="TQV73690.1"/>
    <property type="molecule type" value="Genomic_DNA"/>
</dbReference>
<sequence length="141" mass="16140">MSELKTRKNNTSVTSFLNSVENEKRRKDAKQILKMMKDITGEKAVMWGTSMVGFGSYDYKYASGREGTWMRIGFSPRKANTTLYIMNGFSQYNELLSQLGKYKTGKSCLYINKLEDVDIEVLKKMIKHAYFDAKLGSEKSA</sequence>